<feature type="domain" description="Zn(2)-C6 fungal-type" evidence="6">
    <location>
        <begin position="39"/>
        <end position="68"/>
    </location>
</feature>
<dbReference type="CDD" id="cd00067">
    <property type="entry name" value="GAL4"/>
    <property type="match status" value="1"/>
</dbReference>
<keyword evidence="2" id="KW-0238">DNA-binding</keyword>
<dbReference type="InParanoid" id="A0A0D1XU55"/>
<dbReference type="OrthoDB" id="3431704at2759"/>
<dbReference type="PROSITE" id="PS50048">
    <property type="entry name" value="ZN2_CY6_FUNGAL_2"/>
    <property type="match status" value="1"/>
</dbReference>
<dbReference type="HOGENOM" id="CLU_012074_0_1_1"/>
<dbReference type="GeneID" id="27310736"/>
<accession>A0A0D1XU55</accession>
<dbReference type="Gene3D" id="4.10.240.10">
    <property type="entry name" value="Zn(2)-C6 fungal-type DNA-binding domain"/>
    <property type="match status" value="1"/>
</dbReference>
<evidence type="ECO:0000256" key="1">
    <source>
        <dbReference type="ARBA" id="ARBA00023015"/>
    </source>
</evidence>
<gene>
    <name evidence="7" type="ORF">PV09_02763</name>
</gene>
<dbReference type="PANTHER" id="PTHR31069:SF28">
    <property type="entry name" value="ZN(II)2CYS6 TRANSCRIPTION FACTOR (EUROFUNG)"/>
    <property type="match status" value="1"/>
</dbReference>
<dbReference type="InterPro" id="IPR036864">
    <property type="entry name" value="Zn2-C6_fun-type_DNA-bd_sf"/>
</dbReference>
<dbReference type="VEuPathDB" id="FungiDB:PV09_02763"/>
<dbReference type="Pfam" id="PF11951">
    <property type="entry name" value="Fungal_trans_2"/>
    <property type="match status" value="1"/>
</dbReference>
<evidence type="ECO:0000259" key="6">
    <source>
        <dbReference type="PROSITE" id="PS50048"/>
    </source>
</evidence>
<dbReference type="AlphaFoldDB" id="A0A0D1XU55"/>
<keyword evidence="8" id="KW-1185">Reference proteome</keyword>
<dbReference type="GO" id="GO:0008270">
    <property type="term" value="F:zinc ion binding"/>
    <property type="evidence" value="ECO:0007669"/>
    <property type="project" value="InterPro"/>
</dbReference>
<organism evidence="7 8">
    <name type="scientific">Verruconis gallopava</name>
    <dbReference type="NCBI Taxonomy" id="253628"/>
    <lineage>
        <taxon>Eukaryota</taxon>
        <taxon>Fungi</taxon>
        <taxon>Dikarya</taxon>
        <taxon>Ascomycota</taxon>
        <taxon>Pezizomycotina</taxon>
        <taxon>Dothideomycetes</taxon>
        <taxon>Pleosporomycetidae</taxon>
        <taxon>Venturiales</taxon>
        <taxon>Sympoventuriaceae</taxon>
        <taxon>Verruconis</taxon>
    </lineage>
</organism>
<feature type="region of interest" description="Disordered" evidence="5">
    <location>
        <begin position="221"/>
        <end position="243"/>
    </location>
</feature>
<evidence type="ECO:0000256" key="2">
    <source>
        <dbReference type="ARBA" id="ARBA00023125"/>
    </source>
</evidence>
<feature type="compositionally biased region" description="Polar residues" evidence="5">
    <location>
        <begin position="221"/>
        <end position="232"/>
    </location>
</feature>
<dbReference type="InterPro" id="IPR050675">
    <property type="entry name" value="OAF3"/>
</dbReference>
<feature type="region of interest" description="Disordered" evidence="5">
    <location>
        <begin position="1"/>
        <end position="34"/>
    </location>
</feature>
<dbReference type="Proteomes" id="UP000053259">
    <property type="component" value="Unassembled WGS sequence"/>
</dbReference>
<dbReference type="PANTHER" id="PTHR31069">
    <property type="entry name" value="OLEATE-ACTIVATED TRANSCRIPTION FACTOR 1-RELATED"/>
    <property type="match status" value="1"/>
</dbReference>
<dbReference type="InterPro" id="IPR021858">
    <property type="entry name" value="Fun_TF"/>
</dbReference>
<dbReference type="RefSeq" id="XP_016216165.1">
    <property type="nucleotide sequence ID" value="XM_016355859.1"/>
</dbReference>
<keyword evidence="1" id="KW-0805">Transcription regulation</keyword>
<dbReference type="Pfam" id="PF00172">
    <property type="entry name" value="Zn_clus"/>
    <property type="match status" value="1"/>
</dbReference>
<dbReference type="SUPFAM" id="SSF57701">
    <property type="entry name" value="Zn2/Cys6 DNA-binding domain"/>
    <property type="match status" value="1"/>
</dbReference>
<reference evidence="7 8" key="1">
    <citation type="submission" date="2015-01" db="EMBL/GenBank/DDBJ databases">
        <title>The Genome Sequence of Ochroconis gallopava CBS43764.</title>
        <authorList>
            <consortium name="The Broad Institute Genomics Platform"/>
            <person name="Cuomo C."/>
            <person name="de Hoog S."/>
            <person name="Gorbushina A."/>
            <person name="Stielow B."/>
            <person name="Teixiera M."/>
            <person name="Abouelleil A."/>
            <person name="Chapman S.B."/>
            <person name="Priest M."/>
            <person name="Young S.K."/>
            <person name="Wortman J."/>
            <person name="Nusbaum C."/>
            <person name="Birren B."/>
        </authorList>
    </citation>
    <scope>NUCLEOTIDE SEQUENCE [LARGE SCALE GENOMIC DNA]</scope>
    <source>
        <strain evidence="7 8">CBS 43764</strain>
    </source>
</reference>
<name>A0A0D1XU55_9PEZI</name>
<keyword evidence="3" id="KW-0804">Transcription</keyword>
<evidence type="ECO:0000256" key="5">
    <source>
        <dbReference type="SAM" id="MobiDB-lite"/>
    </source>
</evidence>
<dbReference type="SMART" id="SM00066">
    <property type="entry name" value="GAL4"/>
    <property type="match status" value="1"/>
</dbReference>
<evidence type="ECO:0000313" key="8">
    <source>
        <dbReference type="Proteomes" id="UP000053259"/>
    </source>
</evidence>
<evidence type="ECO:0000313" key="7">
    <source>
        <dbReference type="EMBL" id="KIW06296.1"/>
    </source>
</evidence>
<dbReference type="InterPro" id="IPR001138">
    <property type="entry name" value="Zn2Cys6_DnaBD"/>
</dbReference>
<feature type="compositionally biased region" description="Basic and acidic residues" evidence="5">
    <location>
        <begin position="105"/>
        <end position="114"/>
    </location>
</feature>
<dbReference type="GO" id="GO:0000981">
    <property type="term" value="F:DNA-binding transcription factor activity, RNA polymerase II-specific"/>
    <property type="evidence" value="ECO:0007669"/>
    <property type="project" value="InterPro"/>
</dbReference>
<proteinExistence type="predicted"/>
<keyword evidence="4" id="KW-0539">Nucleus</keyword>
<dbReference type="GO" id="GO:0003677">
    <property type="term" value="F:DNA binding"/>
    <property type="evidence" value="ECO:0007669"/>
    <property type="project" value="UniProtKB-KW"/>
</dbReference>
<feature type="compositionally biased region" description="Polar residues" evidence="5">
    <location>
        <begin position="1"/>
        <end position="21"/>
    </location>
</feature>
<dbReference type="EMBL" id="KN847535">
    <property type="protein sequence ID" value="KIW06296.1"/>
    <property type="molecule type" value="Genomic_DNA"/>
</dbReference>
<feature type="region of interest" description="Disordered" evidence="5">
    <location>
        <begin position="92"/>
        <end position="140"/>
    </location>
</feature>
<feature type="compositionally biased region" description="Polar residues" evidence="5">
    <location>
        <begin position="93"/>
        <end position="104"/>
    </location>
</feature>
<evidence type="ECO:0000256" key="4">
    <source>
        <dbReference type="ARBA" id="ARBA00023242"/>
    </source>
</evidence>
<protein>
    <recommendedName>
        <fullName evidence="6">Zn(2)-C6 fungal-type domain-containing protein</fullName>
    </recommendedName>
</protein>
<sequence>MTSSLTDLTTADNSMAKNASNAPPRKRRRRTAVTGAAEDCFTCRKKQVKCDRRRPYCTQCLEMGKDCTGYRTTLTWGVGVASRGKLRGLSLPIANSSKRAPTSNDDGKSHRANTEKAATSPSPVPPQLERKGPDDNFSPPYHRTAELGSTVYPHGSYSPTSPIPIPSQQGRSGWHMSNFADVLDGYQNLLSKATRLQIRPNPLRRIHTTGTASLDEVAYSTPSSAFSDSDYPSPSEFPATPEDYGIPEPLVNSYSESYPCPPPEQLQPVDSYRYVETPRSFPSNTAFSVPEVASVRSTSSNYSMLASSALPTSFSDLLHSHDYTPTNELSHSYPVGQKVDHDYFSDGLSDFSVSVPSTWPALQPTHKNSGLRGLPSRMQFLLGSYSKAVCPLFVASDHERNPYRLHVMAHLNSSLPLQYAVAALVSCHLKSYKADDLSALAMDSFESSQTIPMKVDCPNPEQHELNYKKLATDAFNDALKTSNMSGDESILITLLVLCLLHLSESGFGNFKIGLAGVKKLLSLHKSGAQGQLSETMSWAENWFLWLDILVSAMGDGAAARQSEVLNALDRSAYLGSVEYLANCEGQLYDAVARLKDWSLSLTRLAPSRDFYGGQITSCEPDLAFETSRHFWTPLSKVQSRLKSIASHPNFHEAEADPMILNYTMDCFKNAAAIYAERITRVNQEPSTHIEDIVARSIPCVTGISSSSCINEFILWPLLVIGTECVQEHHRDLFRQRIATATSGSHFFGDFSCVEVLFKVWTLIDLGMTSVNVPVKVRDSWPRLSCLGGRAATWYNAMAILEHSGRS</sequence>
<evidence type="ECO:0000256" key="3">
    <source>
        <dbReference type="ARBA" id="ARBA00023163"/>
    </source>
</evidence>